<dbReference type="AlphaFoldDB" id="A0A0F9UG96"/>
<dbReference type="EMBL" id="LAZR01000148">
    <property type="protein sequence ID" value="KKN86357.1"/>
    <property type="molecule type" value="Genomic_DNA"/>
</dbReference>
<dbReference type="CDD" id="cd04724">
    <property type="entry name" value="Tryptophan_synthase_alpha"/>
    <property type="match status" value="1"/>
</dbReference>
<dbReference type="InterPro" id="IPR002028">
    <property type="entry name" value="Trp_synthase_suA"/>
</dbReference>
<sequence>MSLSDNRILRTFAEFRQAGRQTLVPFLTAGYPDLDTTEALLKDFERRGVRICELGIPFSDPIADGPTIQASYTAALNAGVTCSEIFEMVRRYRDGGGQMALAAMVSYSIVFRHGADAYLAEAKQAGFDGLIVPDLPMEEAANMEAMASEAGLANILLIAPTTPPDRRIEIARQSQGFIYYISVAGITGERDALPPATIDAVAELRTQTDTPICVGFGISKPTMVEEVCRVADGAIVGSAIIHRITDAKDGSADDLVEKVGAFVSEMLRPVE</sequence>
<evidence type="ECO:0000256" key="9">
    <source>
        <dbReference type="ARBA" id="ARBA00049047"/>
    </source>
</evidence>
<keyword evidence="8" id="KW-0456">Lyase</keyword>
<dbReference type="GO" id="GO:0005829">
    <property type="term" value="C:cytosol"/>
    <property type="evidence" value="ECO:0007669"/>
    <property type="project" value="TreeGrafter"/>
</dbReference>
<comment type="catalytic activity">
    <reaction evidence="9">
        <text>(1S,2R)-1-C-(indol-3-yl)glycerol 3-phosphate + L-serine = D-glyceraldehyde 3-phosphate + L-tryptophan + H2O</text>
        <dbReference type="Rhea" id="RHEA:10532"/>
        <dbReference type="ChEBI" id="CHEBI:15377"/>
        <dbReference type="ChEBI" id="CHEBI:33384"/>
        <dbReference type="ChEBI" id="CHEBI:57912"/>
        <dbReference type="ChEBI" id="CHEBI:58866"/>
        <dbReference type="ChEBI" id="CHEBI:59776"/>
        <dbReference type="EC" id="4.2.1.20"/>
    </reaction>
</comment>
<dbReference type="HAMAP" id="MF_00131">
    <property type="entry name" value="Trp_synth_alpha"/>
    <property type="match status" value="1"/>
</dbReference>
<dbReference type="EC" id="4.2.1.20" evidence="4"/>
<evidence type="ECO:0000256" key="7">
    <source>
        <dbReference type="ARBA" id="ARBA00023141"/>
    </source>
</evidence>
<name>A0A0F9UG96_9ZZZZ</name>
<dbReference type="Gene3D" id="3.20.20.70">
    <property type="entry name" value="Aldolase class I"/>
    <property type="match status" value="1"/>
</dbReference>
<evidence type="ECO:0000313" key="10">
    <source>
        <dbReference type="EMBL" id="KKN86357.1"/>
    </source>
</evidence>
<dbReference type="SUPFAM" id="SSF51366">
    <property type="entry name" value="Ribulose-phoshate binding barrel"/>
    <property type="match status" value="1"/>
</dbReference>
<dbReference type="InterPro" id="IPR013785">
    <property type="entry name" value="Aldolase_TIM"/>
</dbReference>
<organism evidence="10">
    <name type="scientific">marine sediment metagenome</name>
    <dbReference type="NCBI Taxonomy" id="412755"/>
    <lineage>
        <taxon>unclassified sequences</taxon>
        <taxon>metagenomes</taxon>
        <taxon>ecological metagenomes</taxon>
    </lineage>
</organism>
<reference evidence="10" key="1">
    <citation type="journal article" date="2015" name="Nature">
        <title>Complex archaea that bridge the gap between prokaryotes and eukaryotes.</title>
        <authorList>
            <person name="Spang A."/>
            <person name="Saw J.H."/>
            <person name="Jorgensen S.L."/>
            <person name="Zaremba-Niedzwiedzka K."/>
            <person name="Martijn J."/>
            <person name="Lind A.E."/>
            <person name="van Eijk R."/>
            <person name="Schleper C."/>
            <person name="Guy L."/>
            <person name="Ettema T.J."/>
        </authorList>
    </citation>
    <scope>NUCLEOTIDE SEQUENCE</scope>
</reference>
<evidence type="ECO:0000256" key="1">
    <source>
        <dbReference type="ARBA" id="ARBA00003365"/>
    </source>
</evidence>
<keyword evidence="7" id="KW-0057">Aromatic amino acid biosynthesis</keyword>
<evidence type="ECO:0000256" key="5">
    <source>
        <dbReference type="ARBA" id="ARBA00022605"/>
    </source>
</evidence>
<proteinExistence type="inferred from homology"/>
<evidence type="ECO:0000256" key="4">
    <source>
        <dbReference type="ARBA" id="ARBA00012043"/>
    </source>
</evidence>
<dbReference type="UniPathway" id="UPA00035">
    <property type="reaction ID" value="UER00044"/>
</dbReference>
<dbReference type="FunFam" id="3.20.20.70:FF:000037">
    <property type="entry name" value="Tryptophan synthase alpha chain"/>
    <property type="match status" value="1"/>
</dbReference>
<evidence type="ECO:0000256" key="2">
    <source>
        <dbReference type="ARBA" id="ARBA00004733"/>
    </source>
</evidence>
<comment type="subunit">
    <text evidence="3">Tetramer of two alpha and two beta chains.</text>
</comment>
<accession>A0A0F9UG96</accession>
<protein>
    <recommendedName>
        <fullName evidence="4">tryptophan synthase</fullName>
        <ecNumber evidence="4">4.2.1.20</ecNumber>
    </recommendedName>
</protein>
<evidence type="ECO:0000256" key="3">
    <source>
        <dbReference type="ARBA" id="ARBA00011270"/>
    </source>
</evidence>
<dbReference type="PANTHER" id="PTHR43406">
    <property type="entry name" value="TRYPTOPHAN SYNTHASE, ALPHA CHAIN"/>
    <property type="match status" value="1"/>
</dbReference>
<evidence type="ECO:0000256" key="6">
    <source>
        <dbReference type="ARBA" id="ARBA00022822"/>
    </source>
</evidence>
<evidence type="ECO:0000256" key="8">
    <source>
        <dbReference type="ARBA" id="ARBA00023239"/>
    </source>
</evidence>
<dbReference type="InterPro" id="IPR011060">
    <property type="entry name" value="RibuloseP-bd_barrel"/>
</dbReference>
<gene>
    <name evidence="10" type="ORF">LCGC14_0269110</name>
</gene>
<dbReference type="PANTHER" id="PTHR43406:SF1">
    <property type="entry name" value="TRYPTOPHAN SYNTHASE ALPHA CHAIN, CHLOROPLASTIC"/>
    <property type="match status" value="1"/>
</dbReference>
<comment type="function">
    <text evidence="1">The alpha subunit is responsible for the aldol cleavage of indoleglycerol phosphate to indole and glyceraldehyde 3-phosphate.</text>
</comment>
<dbReference type="GO" id="GO:0004834">
    <property type="term" value="F:tryptophan synthase activity"/>
    <property type="evidence" value="ECO:0007669"/>
    <property type="project" value="UniProtKB-EC"/>
</dbReference>
<comment type="pathway">
    <text evidence="2">Amino-acid biosynthesis; L-tryptophan biosynthesis; L-tryptophan from chorismate: step 5/5.</text>
</comment>
<dbReference type="Pfam" id="PF00290">
    <property type="entry name" value="Trp_syntA"/>
    <property type="match status" value="1"/>
</dbReference>
<comment type="caution">
    <text evidence="10">The sequence shown here is derived from an EMBL/GenBank/DDBJ whole genome shotgun (WGS) entry which is preliminary data.</text>
</comment>
<keyword evidence="5" id="KW-0028">Amino-acid biosynthesis</keyword>
<dbReference type="NCBIfam" id="TIGR00262">
    <property type="entry name" value="trpA"/>
    <property type="match status" value="1"/>
</dbReference>
<keyword evidence="6" id="KW-0822">Tryptophan biosynthesis</keyword>